<gene>
    <name evidence="2" type="ORF">F0M18_04405</name>
</gene>
<dbReference type="InterPro" id="IPR000835">
    <property type="entry name" value="HTH_MarR-typ"/>
</dbReference>
<feature type="domain" description="HTH marR-type" evidence="1">
    <location>
        <begin position="6"/>
        <end position="141"/>
    </location>
</feature>
<evidence type="ECO:0000313" key="2">
    <source>
        <dbReference type="EMBL" id="KAA1193094.1"/>
    </source>
</evidence>
<dbReference type="PROSITE" id="PS50995">
    <property type="entry name" value="HTH_MARR_2"/>
    <property type="match status" value="1"/>
</dbReference>
<dbReference type="Pfam" id="PF12802">
    <property type="entry name" value="MarR_2"/>
    <property type="match status" value="1"/>
</dbReference>
<proteinExistence type="predicted"/>
<dbReference type="InterPro" id="IPR039422">
    <property type="entry name" value="MarR/SlyA-like"/>
</dbReference>
<evidence type="ECO:0000259" key="1">
    <source>
        <dbReference type="PROSITE" id="PS50995"/>
    </source>
</evidence>
<evidence type="ECO:0000313" key="3">
    <source>
        <dbReference type="Proteomes" id="UP000323708"/>
    </source>
</evidence>
<dbReference type="EMBL" id="VTUX01000002">
    <property type="protein sequence ID" value="KAA1193094.1"/>
    <property type="molecule type" value="Genomic_DNA"/>
</dbReference>
<reference evidence="2 3" key="1">
    <citation type="submission" date="2019-09" db="EMBL/GenBank/DDBJ databases">
        <authorList>
            <person name="Chen X.-Y."/>
        </authorList>
    </citation>
    <scope>NUCLEOTIDE SEQUENCE [LARGE SCALE GENOMIC DNA]</scope>
    <source>
        <strain evidence="2 3">NY5</strain>
    </source>
</reference>
<dbReference type="PRINTS" id="PR00598">
    <property type="entry name" value="HTHMARR"/>
</dbReference>
<sequence length="150" mass="16918">MPSVEKHEIGQVLMLALQDFQRRLDRDLEKAGFPGIPQRHRALFMHLDSHGASRSVELAEAAGIRPQSMMKIVHELEGLGLICRRTDPEDSRAKLIEFTGEGQRLIEQLTQSTERVWAQYAGLLGEKKLGQLMNSLNAMLMLSQQERAGQ</sequence>
<keyword evidence="3" id="KW-1185">Reference proteome</keyword>
<dbReference type="SMART" id="SM00347">
    <property type="entry name" value="HTH_MARR"/>
    <property type="match status" value="1"/>
</dbReference>
<dbReference type="GO" id="GO:0003700">
    <property type="term" value="F:DNA-binding transcription factor activity"/>
    <property type="evidence" value="ECO:0007669"/>
    <property type="project" value="InterPro"/>
</dbReference>
<dbReference type="PANTHER" id="PTHR33164:SF43">
    <property type="entry name" value="HTH-TYPE TRANSCRIPTIONAL REPRESSOR YETL"/>
    <property type="match status" value="1"/>
</dbReference>
<name>A0A5B0X167_9GAMM</name>
<comment type="caution">
    <text evidence="2">The sequence shown here is derived from an EMBL/GenBank/DDBJ whole genome shotgun (WGS) entry which is preliminary data.</text>
</comment>
<dbReference type="SUPFAM" id="SSF46785">
    <property type="entry name" value="Winged helix' DNA-binding domain"/>
    <property type="match status" value="1"/>
</dbReference>
<dbReference type="AlphaFoldDB" id="A0A5B0X167"/>
<dbReference type="InterPro" id="IPR036388">
    <property type="entry name" value="WH-like_DNA-bd_sf"/>
</dbReference>
<dbReference type="Gene3D" id="1.10.10.10">
    <property type="entry name" value="Winged helix-like DNA-binding domain superfamily/Winged helix DNA-binding domain"/>
    <property type="match status" value="1"/>
</dbReference>
<dbReference type="InterPro" id="IPR036390">
    <property type="entry name" value="WH_DNA-bd_sf"/>
</dbReference>
<dbReference type="GO" id="GO:0006950">
    <property type="term" value="P:response to stress"/>
    <property type="evidence" value="ECO:0007669"/>
    <property type="project" value="TreeGrafter"/>
</dbReference>
<protein>
    <submittedName>
        <fullName evidence="2">Winged helix-turn-helix transcriptional regulator</fullName>
    </submittedName>
</protein>
<dbReference type="RefSeq" id="WP_149610202.1">
    <property type="nucleotide sequence ID" value="NZ_VTUX01000002.1"/>
</dbReference>
<accession>A0A5B0X167</accession>
<dbReference type="PANTHER" id="PTHR33164">
    <property type="entry name" value="TRANSCRIPTIONAL REGULATOR, MARR FAMILY"/>
    <property type="match status" value="1"/>
</dbReference>
<dbReference type="Proteomes" id="UP000323708">
    <property type="component" value="Unassembled WGS sequence"/>
</dbReference>
<organism evidence="2 3">
    <name type="scientific">Pseudohalioglobus sediminis</name>
    <dbReference type="NCBI Taxonomy" id="2606449"/>
    <lineage>
        <taxon>Bacteria</taxon>
        <taxon>Pseudomonadati</taxon>
        <taxon>Pseudomonadota</taxon>
        <taxon>Gammaproteobacteria</taxon>
        <taxon>Cellvibrionales</taxon>
        <taxon>Halieaceae</taxon>
        <taxon>Pseudohalioglobus</taxon>
    </lineage>
</organism>